<evidence type="ECO:0000256" key="5">
    <source>
        <dbReference type="ARBA" id="ARBA00023136"/>
    </source>
</evidence>
<organism evidence="9">
    <name type="scientific">marine sediment metagenome</name>
    <dbReference type="NCBI Taxonomy" id="412755"/>
    <lineage>
        <taxon>unclassified sequences</taxon>
        <taxon>metagenomes</taxon>
        <taxon>ecological metagenomes</taxon>
    </lineage>
</organism>
<evidence type="ECO:0000256" key="3">
    <source>
        <dbReference type="ARBA" id="ARBA00022692"/>
    </source>
</evidence>
<keyword evidence="4 7" id="KW-1133">Transmembrane helix</keyword>
<dbReference type="EMBL" id="BARV01007349">
    <property type="protein sequence ID" value="GAI06741.1"/>
    <property type="molecule type" value="Genomic_DNA"/>
</dbReference>
<feature type="non-terminal residue" evidence="9">
    <location>
        <position position="1"/>
    </location>
</feature>
<dbReference type="PANTHER" id="PTHR30572">
    <property type="entry name" value="MEMBRANE COMPONENT OF TRANSPORTER-RELATED"/>
    <property type="match status" value="1"/>
</dbReference>
<dbReference type="GO" id="GO:0022857">
    <property type="term" value="F:transmembrane transporter activity"/>
    <property type="evidence" value="ECO:0007669"/>
    <property type="project" value="TreeGrafter"/>
</dbReference>
<feature type="transmembrane region" description="Helical" evidence="7">
    <location>
        <begin position="152"/>
        <end position="182"/>
    </location>
</feature>
<evidence type="ECO:0000256" key="4">
    <source>
        <dbReference type="ARBA" id="ARBA00022989"/>
    </source>
</evidence>
<dbReference type="InterPro" id="IPR050250">
    <property type="entry name" value="Macrolide_Exporter_MacB"/>
</dbReference>
<comment type="caution">
    <text evidence="9">The sequence shown here is derived from an EMBL/GenBank/DDBJ whole genome shotgun (WGS) entry which is preliminary data.</text>
</comment>
<evidence type="ECO:0000256" key="7">
    <source>
        <dbReference type="SAM" id="Phobius"/>
    </source>
</evidence>
<feature type="transmembrane region" description="Helical" evidence="7">
    <location>
        <begin position="110"/>
        <end position="132"/>
    </location>
</feature>
<name>X1LLM5_9ZZZZ</name>
<protein>
    <recommendedName>
        <fullName evidence="8">ABC3 transporter permease C-terminal domain-containing protein</fullName>
    </recommendedName>
</protein>
<keyword evidence="5 7" id="KW-0472">Membrane</keyword>
<comment type="similarity">
    <text evidence="6">Belongs to the ABC-4 integral membrane protein family.</text>
</comment>
<dbReference type="InterPro" id="IPR003838">
    <property type="entry name" value="ABC3_permease_C"/>
</dbReference>
<dbReference type="PANTHER" id="PTHR30572:SF4">
    <property type="entry name" value="ABC TRANSPORTER PERMEASE YTRF"/>
    <property type="match status" value="1"/>
</dbReference>
<accession>X1LLM5</accession>
<feature type="domain" description="ABC3 transporter permease C-terminal" evidence="8">
    <location>
        <begin position="110"/>
        <end position="239"/>
    </location>
</feature>
<evidence type="ECO:0000259" key="8">
    <source>
        <dbReference type="Pfam" id="PF02687"/>
    </source>
</evidence>
<reference evidence="9" key="1">
    <citation type="journal article" date="2014" name="Front. Microbiol.">
        <title>High frequency of phylogenetically diverse reductive dehalogenase-homologous genes in deep subseafloor sedimentary metagenomes.</title>
        <authorList>
            <person name="Kawai M."/>
            <person name="Futagami T."/>
            <person name="Toyoda A."/>
            <person name="Takaki Y."/>
            <person name="Nishi S."/>
            <person name="Hori S."/>
            <person name="Arai W."/>
            <person name="Tsubouchi T."/>
            <person name="Morono Y."/>
            <person name="Uchiyama I."/>
            <person name="Ito T."/>
            <person name="Fujiyama A."/>
            <person name="Inagaki F."/>
            <person name="Takami H."/>
        </authorList>
    </citation>
    <scope>NUCLEOTIDE SEQUENCE</scope>
    <source>
        <strain evidence="9">Expedition CK06-06</strain>
    </source>
</reference>
<evidence type="ECO:0000313" key="9">
    <source>
        <dbReference type="EMBL" id="GAI06741.1"/>
    </source>
</evidence>
<keyword evidence="3 7" id="KW-0812">Transmembrane</keyword>
<comment type="subcellular location">
    <subcellularLocation>
        <location evidence="1">Cell membrane</location>
        <topology evidence="1">Multi-pass membrane protein</topology>
    </subcellularLocation>
</comment>
<dbReference type="Pfam" id="PF02687">
    <property type="entry name" value="FtsX"/>
    <property type="match status" value="1"/>
</dbReference>
<proteinExistence type="inferred from homology"/>
<dbReference type="GO" id="GO:0005886">
    <property type="term" value="C:plasma membrane"/>
    <property type="evidence" value="ECO:0007669"/>
    <property type="project" value="UniProtKB-SubCell"/>
</dbReference>
<gene>
    <name evidence="9" type="ORF">S06H3_14979</name>
</gene>
<feature type="transmembrane region" description="Helical" evidence="7">
    <location>
        <begin position="202"/>
        <end position="229"/>
    </location>
</feature>
<evidence type="ECO:0000256" key="6">
    <source>
        <dbReference type="ARBA" id="ARBA00038076"/>
    </source>
</evidence>
<evidence type="ECO:0000256" key="1">
    <source>
        <dbReference type="ARBA" id="ARBA00004651"/>
    </source>
</evidence>
<dbReference type="AlphaFoldDB" id="X1LLM5"/>
<evidence type="ECO:0000256" key="2">
    <source>
        <dbReference type="ARBA" id="ARBA00022475"/>
    </source>
</evidence>
<sequence>GRRVAENCKLKEGDVTTIRWRDVNGTFDAAEVKIVKVFNCNVPNVDAGQMYIHIKKLREMMQAPDEATMFIISEDFEMNETVSGWEYKDFDFLMTEMNEMMKMKKVGGSFLYVILMLLAMLAIFDTQVLSIFRRQKEIGTYIAMGMTRRQVVSLFTVEGAMHAILAVIFIAIVGTPLLLWLMSIGMTMPAGSDDMGITIAETIYPVYGAGLIIGTSLLVFVITLIVSYLPARKISKMKPTDAIKGKIQ</sequence>
<keyword evidence="2" id="KW-1003">Cell membrane</keyword>